<evidence type="ECO:0000313" key="1">
    <source>
        <dbReference type="EMBL" id="PNC17291.1"/>
    </source>
</evidence>
<comment type="caution">
    <text evidence="1">The sequence shown here is derived from an EMBL/GenBank/DDBJ whole genome shotgun (WGS) entry which is preliminary data.</text>
</comment>
<proteinExistence type="predicted"/>
<sequence length="206" mass="22776">MSRYHGEQVLVVPRAAFEEAGYFQGHREGGEKYLNAFMKPGVSSFMDREAAENDPSHKQIIAYAIFCHQGRILHYTRGGSGGEARLHDKGSIGIGGHINPVDRQSGHDDVSTYLAGVEREIREELVIDGGCTQRVLGVINDDSNDVGAVHLGIVHLFELDTDRVRANEAALANLRFAAPEELSGELFDKLETWSQLALELFKNRES</sequence>
<name>A0A2N8HBP7_9BACT</name>
<dbReference type="Gene3D" id="3.90.79.10">
    <property type="entry name" value="Nucleoside Triphosphate Pyrophosphohydrolase"/>
    <property type="match status" value="1"/>
</dbReference>
<evidence type="ECO:0008006" key="3">
    <source>
        <dbReference type="Google" id="ProtNLM"/>
    </source>
</evidence>
<organism evidence="1 2">
    <name type="scientific">Akkermansia muciniphila</name>
    <dbReference type="NCBI Taxonomy" id="239935"/>
    <lineage>
        <taxon>Bacteria</taxon>
        <taxon>Pseudomonadati</taxon>
        <taxon>Verrucomicrobiota</taxon>
        <taxon>Verrucomicrobiia</taxon>
        <taxon>Verrucomicrobiales</taxon>
        <taxon>Akkermansiaceae</taxon>
        <taxon>Akkermansia</taxon>
    </lineage>
</organism>
<reference evidence="1 2" key="1">
    <citation type="journal article" date="2017" name="BMC Genomics">
        <title>Genome sequencing of 39 Akkermansia muciniphila isolates reveals its population structure, genomic and functional diverisity, and global distribution in mammalian gut microbiotas.</title>
        <authorList>
            <person name="Guo X."/>
            <person name="Li S."/>
            <person name="Zhang J."/>
            <person name="Wu F."/>
            <person name="Li X."/>
            <person name="Wu D."/>
            <person name="Zhang M."/>
            <person name="Ou Z."/>
            <person name="Jie Z."/>
            <person name="Yan Q."/>
            <person name="Li P."/>
            <person name="Yi J."/>
            <person name="Peng Y."/>
        </authorList>
    </citation>
    <scope>NUCLEOTIDE SEQUENCE [LARGE SCALE GENOMIC DNA]</scope>
    <source>
        <strain evidence="1 2">GP24</strain>
    </source>
</reference>
<dbReference type="RefSeq" id="WP_102715703.1">
    <property type="nucleotide sequence ID" value="NZ_PJKA01000013.1"/>
</dbReference>
<dbReference type="Proteomes" id="UP000236000">
    <property type="component" value="Unassembled WGS sequence"/>
</dbReference>
<dbReference type="AlphaFoldDB" id="A0A2N8HBP7"/>
<gene>
    <name evidence="1" type="ORF">CXU22_11800</name>
</gene>
<accession>A0A2N8HBP7</accession>
<dbReference type="EMBL" id="PJKA01000013">
    <property type="protein sequence ID" value="PNC17291.1"/>
    <property type="molecule type" value="Genomic_DNA"/>
</dbReference>
<dbReference type="InterPro" id="IPR015797">
    <property type="entry name" value="NUDIX_hydrolase-like_dom_sf"/>
</dbReference>
<dbReference type="SUPFAM" id="SSF55811">
    <property type="entry name" value="Nudix"/>
    <property type="match status" value="1"/>
</dbReference>
<protein>
    <recommendedName>
        <fullName evidence="3">Nudix hydrolase domain-containing protein</fullName>
    </recommendedName>
</protein>
<evidence type="ECO:0000313" key="2">
    <source>
        <dbReference type="Proteomes" id="UP000236000"/>
    </source>
</evidence>
<dbReference type="OrthoDB" id="6398375at2"/>